<dbReference type="GO" id="GO:0005886">
    <property type="term" value="C:plasma membrane"/>
    <property type="evidence" value="ECO:0007669"/>
    <property type="project" value="TreeGrafter"/>
</dbReference>
<gene>
    <name evidence="4" type="ORF">COB67_11535</name>
</gene>
<dbReference type="InterPro" id="IPR050091">
    <property type="entry name" value="PKS_NRPS_Biosynth_Enz"/>
</dbReference>
<dbReference type="PANTHER" id="PTHR43775:SF37">
    <property type="entry name" value="SI:DKEY-61P9.11"/>
    <property type="match status" value="1"/>
</dbReference>
<accession>A0A2A4ST23</accession>
<reference evidence="5" key="1">
    <citation type="submission" date="2017-08" db="EMBL/GenBank/DDBJ databases">
        <title>A dynamic microbial community with high functional redundancy inhabits the cold, oxic subseafloor aquifer.</title>
        <authorList>
            <person name="Tully B.J."/>
            <person name="Wheat C.G."/>
            <person name="Glazer B.T."/>
            <person name="Huber J.A."/>
        </authorList>
    </citation>
    <scope>NUCLEOTIDE SEQUENCE [LARGE SCALE GENOMIC DNA]</scope>
</reference>
<dbReference type="Pfam" id="PF00698">
    <property type="entry name" value="Acyl_transf_1"/>
    <property type="match status" value="1"/>
</dbReference>
<sequence>ACIAGVFSLEDGLRLIAERARLMQALPQNGMMVSVLADEKKIQEQLKPYAEDVTVAIVNGPQSIVLSGEQSAMIAVVADLNARDIKTRELKVSHAFHSVLMEPMLSEFDQIARQVTFNLPKITLISNVTGEKIGSEIARADYWSRHIRQAVQFSKGMDCLAGLGVNVYLEIGPSPTLLGMGRLCLGETPNIDWLPSLRPQQEDWQQMLESLSTLYQRGIQVDWAGFDADYQRRKVVLPTYPFQRQRYWIDETPPFS</sequence>
<protein>
    <recommendedName>
        <fullName evidence="3">Malonyl-CoA:ACP transacylase (MAT) domain-containing protein</fullName>
    </recommendedName>
</protein>
<dbReference type="GO" id="GO:0071770">
    <property type="term" value="P:DIM/DIP cell wall layer assembly"/>
    <property type="evidence" value="ECO:0007669"/>
    <property type="project" value="TreeGrafter"/>
</dbReference>
<dbReference type="InterPro" id="IPR001227">
    <property type="entry name" value="Ac_transferase_dom_sf"/>
</dbReference>
<dbReference type="SMART" id="SM00827">
    <property type="entry name" value="PKS_AT"/>
    <property type="match status" value="1"/>
</dbReference>
<dbReference type="SUPFAM" id="SSF52151">
    <property type="entry name" value="FabD/lysophospholipase-like"/>
    <property type="match status" value="1"/>
</dbReference>
<dbReference type="AlphaFoldDB" id="A0A2A4ST23"/>
<evidence type="ECO:0000256" key="1">
    <source>
        <dbReference type="ARBA" id="ARBA00022450"/>
    </source>
</evidence>
<dbReference type="GO" id="GO:0006633">
    <property type="term" value="P:fatty acid biosynthetic process"/>
    <property type="evidence" value="ECO:0007669"/>
    <property type="project" value="TreeGrafter"/>
</dbReference>
<organism evidence="4 5">
    <name type="scientific">SAR324 cluster bacterium</name>
    <dbReference type="NCBI Taxonomy" id="2024889"/>
    <lineage>
        <taxon>Bacteria</taxon>
        <taxon>Deltaproteobacteria</taxon>
        <taxon>SAR324 cluster</taxon>
    </lineage>
</organism>
<dbReference type="PANTHER" id="PTHR43775">
    <property type="entry name" value="FATTY ACID SYNTHASE"/>
    <property type="match status" value="1"/>
</dbReference>
<dbReference type="InterPro" id="IPR016036">
    <property type="entry name" value="Malonyl_transacylase_ACP-bd"/>
</dbReference>
<dbReference type="Proteomes" id="UP000218113">
    <property type="component" value="Unassembled WGS sequence"/>
</dbReference>
<keyword evidence="2" id="KW-0597">Phosphoprotein</keyword>
<evidence type="ECO:0000256" key="2">
    <source>
        <dbReference type="ARBA" id="ARBA00022553"/>
    </source>
</evidence>
<comment type="caution">
    <text evidence="4">The sequence shown here is derived from an EMBL/GenBank/DDBJ whole genome shotgun (WGS) entry which is preliminary data.</text>
</comment>
<dbReference type="InterPro" id="IPR016035">
    <property type="entry name" value="Acyl_Trfase/lysoPLipase"/>
</dbReference>
<feature type="non-terminal residue" evidence="4">
    <location>
        <position position="1"/>
    </location>
</feature>
<name>A0A2A4ST23_9DELT</name>
<proteinExistence type="predicted"/>
<evidence type="ECO:0000313" key="5">
    <source>
        <dbReference type="Proteomes" id="UP000218113"/>
    </source>
</evidence>
<dbReference type="SUPFAM" id="SSF55048">
    <property type="entry name" value="Probable ACP-binding domain of malonyl-CoA ACP transacylase"/>
    <property type="match status" value="1"/>
</dbReference>
<evidence type="ECO:0000313" key="4">
    <source>
        <dbReference type="EMBL" id="PCI24566.1"/>
    </source>
</evidence>
<dbReference type="Gene3D" id="3.40.366.10">
    <property type="entry name" value="Malonyl-Coenzyme A Acyl Carrier Protein, domain 2"/>
    <property type="match status" value="1"/>
</dbReference>
<feature type="domain" description="Malonyl-CoA:ACP transacylase (MAT)" evidence="3">
    <location>
        <begin position="1"/>
        <end position="201"/>
    </location>
</feature>
<dbReference type="GO" id="GO:0004312">
    <property type="term" value="F:fatty acid synthase activity"/>
    <property type="evidence" value="ECO:0007669"/>
    <property type="project" value="TreeGrafter"/>
</dbReference>
<evidence type="ECO:0000259" key="3">
    <source>
        <dbReference type="SMART" id="SM00827"/>
    </source>
</evidence>
<keyword evidence="1" id="KW-0596">Phosphopantetheine</keyword>
<dbReference type="GO" id="GO:0005737">
    <property type="term" value="C:cytoplasm"/>
    <property type="evidence" value="ECO:0007669"/>
    <property type="project" value="TreeGrafter"/>
</dbReference>
<dbReference type="EMBL" id="NVSR01000121">
    <property type="protein sequence ID" value="PCI24566.1"/>
    <property type="molecule type" value="Genomic_DNA"/>
</dbReference>
<dbReference type="InterPro" id="IPR014043">
    <property type="entry name" value="Acyl_transferase_dom"/>
</dbReference>